<dbReference type="InterPro" id="IPR029787">
    <property type="entry name" value="Nucleotide_cyclase"/>
</dbReference>
<dbReference type="PROSITE" id="PS50883">
    <property type="entry name" value="EAL"/>
    <property type="match status" value="1"/>
</dbReference>
<dbReference type="PANTHER" id="PTHR33121:SF71">
    <property type="entry name" value="OXYGEN SENSOR PROTEIN DOSP"/>
    <property type="match status" value="1"/>
</dbReference>
<dbReference type="Gene3D" id="3.30.70.270">
    <property type="match status" value="1"/>
</dbReference>
<dbReference type="EMBL" id="WTVN01000013">
    <property type="protein sequence ID" value="NMG44158.1"/>
    <property type="molecule type" value="Genomic_DNA"/>
</dbReference>
<name>A0ABX1PXR4_9RHOO</name>
<dbReference type="SUPFAM" id="SSF55781">
    <property type="entry name" value="GAF domain-like"/>
    <property type="match status" value="1"/>
</dbReference>
<dbReference type="Proteomes" id="UP000623795">
    <property type="component" value="Unassembled WGS sequence"/>
</dbReference>
<evidence type="ECO:0000259" key="1">
    <source>
        <dbReference type="PROSITE" id="PS50883"/>
    </source>
</evidence>
<feature type="domain" description="EAL" evidence="1">
    <location>
        <begin position="370"/>
        <end position="623"/>
    </location>
</feature>
<keyword evidence="4" id="KW-1185">Reference proteome</keyword>
<dbReference type="InterPro" id="IPR003018">
    <property type="entry name" value="GAF"/>
</dbReference>
<evidence type="ECO:0000259" key="2">
    <source>
        <dbReference type="PROSITE" id="PS50887"/>
    </source>
</evidence>
<dbReference type="SMART" id="SM00267">
    <property type="entry name" value="GGDEF"/>
    <property type="match status" value="1"/>
</dbReference>
<dbReference type="Pfam" id="PF13185">
    <property type="entry name" value="GAF_2"/>
    <property type="match status" value="1"/>
</dbReference>
<dbReference type="CDD" id="cd01949">
    <property type="entry name" value="GGDEF"/>
    <property type="match status" value="1"/>
</dbReference>
<dbReference type="PANTHER" id="PTHR33121">
    <property type="entry name" value="CYCLIC DI-GMP PHOSPHODIESTERASE PDEF"/>
    <property type="match status" value="1"/>
</dbReference>
<protein>
    <submittedName>
        <fullName evidence="3">EAL domain-containing protein</fullName>
    </submittedName>
</protein>
<dbReference type="NCBIfam" id="TIGR00254">
    <property type="entry name" value="GGDEF"/>
    <property type="match status" value="1"/>
</dbReference>
<evidence type="ECO:0000313" key="4">
    <source>
        <dbReference type="Proteomes" id="UP000623795"/>
    </source>
</evidence>
<dbReference type="Gene3D" id="3.20.20.450">
    <property type="entry name" value="EAL domain"/>
    <property type="match status" value="1"/>
</dbReference>
<gene>
    <name evidence="3" type="ORF">GPA22_10490</name>
</gene>
<dbReference type="Pfam" id="PF00563">
    <property type="entry name" value="EAL"/>
    <property type="match status" value="1"/>
</dbReference>
<dbReference type="InterPro" id="IPR043128">
    <property type="entry name" value="Rev_trsase/Diguanyl_cyclase"/>
</dbReference>
<dbReference type="InterPro" id="IPR000160">
    <property type="entry name" value="GGDEF_dom"/>
</dbReference>
<dbReference type="InterPro" id="IPR001633">
    <property type="entry name" value="EAL_dom"/>
</dbReference>
<dbReference type="InterPro" id="IPR050706">
    <property type="entry name" value="Cyclic-di-GMP_PDE-like"/>
</dbReference>
<dbReference type="PROSITE" id="PS50887">
    <property type="entry name" value="GGDEF"/>
    <property type="match status" value="1"/>
</dbReference>
<organism evidence="3 4">
    <name type="scientific">Aromatoleum toluvorans</name>
    <dbReference type="NCBI Taxonomy" id="92002"/>
    <lineage>
        <taxon>Bacteria</taxon>
        <taxon>Pseudomonadati</taxon>
        <taxon>Pseudomonadota</taxon>
        <taxon>Betaproteobacteria</taxon>
        <taxon>Rhodocyclales</taxon>
        <taxon>Rhodocyclaceae</taxon>
        <taxon>Aromatoleum</taxon>
    </lineage>
</organism>
<dbReference type="InterPro" id="IPR029016">
    <property type="entry name" value="GAF-like_dom_sf"/>
</dbReference>
<dbReference type="InterPro" id="IPR035919">
    <property type="entry name" value="EAL_sf"/>
</dbReference>
<accession>A0ABX1PXR4</accession>
<dbReference type="Gene3D" id="3.30.450.40">
    <property type="match status" value="1"/>
</dbReference>
<dbReference type="RefSeq" id="WP_169256025.1">
    <property type="nucleotide sequence ID" value="NZ_WTVN01000013.1"/>
</dbReference>
<reference evidence="3 4" key="1">
    <citation type="submission" date="2019-12" db="EMBL/GenBank/DDBJ databases">
        <title>Comparative genomics gives insights into the taxonomy of the Azoarcus-Aromatoleum group and reveals separate origins of nif in the plant-associated Azoarcus and non-plant-associated Aromatoleum sub-groups.</title>
        <authorList>
            <person name="Lafos M."/>
            <person name="Maluk M."/>
            <person name="Batista M."/>
            <person name="Junghare M."/>
            <person name="Carmona M."/>
            <person name="Faoro H."/>
            <person name="Cruz L.M."/>
            <person name="Battistoni F."/>
            <person name="De Souza E."/>
            <person name="Pedrosa F."/>
            <person name="Chen W.-M."/>
            <person name="Poole P.S."/>
            <person name="Dixon R.A."/>
            <person name="James E.K."/>
        </authorList>
    </citation>
    <scope>NUCLEOTIDE SEQUENCE [LARGE SCALE GENOMIC DNA]</scope>
    <source>
        <strain evidence="3 4">Td21</strain>
    </source>
</reference>
<dbReference type="SUPFAM" id="SSF55073">
    <property type="entry name" value="Nucleotide cyclase"/>
    <property type="match status" value="1"/>
</dbReference>
<dbReference type="SUPFAM" id="SSF141868">
    <property type="entry name" value="EAL domain-like"/>
    <property type="match status" value="1"/>
</dbReference>
<evidence type="ECO:0000313" key="3">
    <source>
        <dbReference type="EMBL" id="NMG44158.1"/>
    </source>
</evidence>
<sequence length="626" mass="68316">MQSSTRLPSDVEALQRLHRALRTLSASNRALLRAEDEDRLYHEFCRIAVEEGGYRLAWVTRAENDEAKTARAIASAGVDEGYLESVQVSWAEDTPLGRGPTGTAIRTGKPSVMQNIQTDPYATPWLETDLAHRFRSFIALPLHVEGVVIGTITIGAPEADAFSDDEVALLTETADDLSFGIETLRLRARHRAAEETIRQMAYFDALTGLPNRLQLHDQLRAAVDVARGANRPFAVLHLQIGSLREITEALGYRESDLLLQEIAGRLCAIEATGNVARAAEDAFVIVLARGDAEAARDHSQRILAALAAPVQLSGLLLDARATIGVTLYPGHGDEPEALLRRAAIANFRARQTGRRYLFYAGGLDTECTHRLELMGELRRAIEGEELRLFCQPKVEIRSGRVSGVEALVRWDHPRLGLIDPGAFIGLAESAGLITPLTYWVLRAALREGYAWHAAGLAVPLAVNLSPHDLRDPLLLDHVSDALATWGAAPDWVAFEITEGALMDDPIGARDRLVALKKLGVELSIDDFGTGYSSLAYLQKLPIDAIKIDQSFVSGMASSEDSSVIVRSTIDMAHNLGLRVVAEGVETRTIAERLGQLGCEAAQGYYISRPMPVAQYPAWSAAFSWAQ</sequence>
<dbReference type="SMART" id="SM00052">
    <property type="entry name" value="EAL"/>
    <property type="match status" value="1"/>
</dbReference>
<feature type="domain" description="GGDEF" evidence="2">
    <location>
        <begin position="231"/>
        <end position="362"/>
    </location>
</feature>
<dbReference type="Pfam" id="PF00990">
    <property type="entry name" value="GGDEF"/>
    <property type="match status" value="1"/>
</dbReference>
<dbReference type="CDD" id="cd01948">
    <property type="entry name" value="EAL"/>
    <property type="match status" value="1"/>
</dbReference>
<comment type="caution">
    <text evidence="3">The sequence shown here is derived from an EMBL/GenBank/DDBJ whole genome shotgun (WGS) entry which is preliminary data.</text>
</comment>
<proteinExistence type="predicted"/>
<dbReference type="SMART" id="SM00065">
    <property type="entry name" value="GAF"/>
    <property type="match status" value="1"/>
</dbReference>